<comment type="similarity">
    <text evidence="1">Belongs to the sigma-70 factor family. ECF subfamily.</text>
</comment>
<gene>
    <name evidence="8" type="ORF">S06H3_18077</name>
</gene>
<protein>
    <recommendedName>
        <fullName evidence="9">RNA polymerase sigma factor 70 region 4 type 2 domain-containing protein</fullName>
    </recommendedName>
</protein>
<dbReference type="Pfam" id="PF04542">
    <property type="entry name" value="Sigma70_r2"/>
    <property type="match status" value="1"/>
</dbReference>
<dbReference type="Gene3D" id="1.10.10.10">
    <property type="entry name" value="Winged helix-like DNA-binding domain superfamily/Winged helix DNA-binding domain"/>
    <property type="match status" value="1"/>
</dbReference>
<dbReference type="AlphaFoldDB" id="X1KYX9"/>
<evidence type="ECO:0000313" key="8">
    <source>
        <dbReference type="EMBL" id="GAI12287.1"/>
    </source>
</evidence>
<dbReference type="Gene3D" id="1.10.1740.10">
    <property type="match status" value="1"/>
</dbReference>
<organism evidence="8">
    <name type="scientific">marine sediment metagenome</name>
    <dbReference type="NCBI Taxonomy" id="412755"/>
    <lineage>
        <taxon>unclassified sequences</taxon>
        <taxon>metagenomes</taxon>
        <taxon>ecological metagenomes</taxon>
    </lineage>
</organism>
<dbReference type="PANTHER" id="PTHR43133:SF57">
    <property type="entry name" value="RNA POLYMERASE SIGMA-70 FACTOR"/>
    <property type="match status" value="1"/>
</dbReference>
<dbReference type="InterPro" id="IPR007627">
    <property type="entry name" value="RNA_pol_sigma70_r2"/>
</dbReference>
<dbReference type="SUPFAM" id="SSF88659">
    <property type="entry name" value="Sigma3 and sigma4 domains of RNA polymerase sigma factors"/>
    <property type="match status" value="1"/>
</dbReference>
<evidence type="ECO:0000256" key="2">
    <source>
        <dbReference type="ARBA" id="ARBA00023015"/>
    </source>
</evidence>
<keyword evidence="3" id="KW-0731">Sigma factor</keyword>
<dbReference type="InterPro" id="IPR007630">
    <property type="entry name" value="RNA_pol_sigma70_r4"/>
</dbReference>
<dbReference type="EMBL" id="BARV01009100">
    <property type="protein sequence ID" value="GAI12287.1"/>
    <property type="molecule type" value="Genomic_DNA"/>
</dbReference>
<feature type="domain" description="RNA polymerase sigma-70 region 2" evidence="6">
    <location>
        <begin position="3"/>
        <end position="45"/>
    </location>
</feature>
<dbReference type="Pfam" id="PF04545">
    <property type="entry name" value="Sigma70_r4"/>
    <property type="match status" value="1"/>
</dbReference>
<dbReference type="InterPro" id="IPR036388">
    <property type="entry name" value="WH-like_DNA-bd_sf"/>
</dbReference>
<dbReference type="GO" id="GO:0006352">
    <property type="term" value="P:DNA-templated transcription initiation"/>
    <property type="evidence" value="ECO:0007669"/>
    <property type="project" value="InterPro"/>
</dbReference>
<comment type="caution">
    <text evidence="8">The sequence shown here is derived from an EMBL/GenBank/DDBJ whole genome shotgun (WGS) entry which is preliminary data.</text>
</comment>
<dbReference type="NCBIfam" id="TIGR02937">
    <property type="entry name" value="sigma70-ECF"/>
    <property type="match status" value="1"/>
</dbReference>
<dbReference type="PANTHER" id="PTHR43133">
    <property type="entry name" value="RNA POLYMERASE ECF-TYPE SIGMA FACTO"/>
    <property type="match status" value="1"/>
</dbReference>
<sequence length="134" mass="14898">GFTQEVFVKALEAIGSYKWRNLPFVAWLFRIAHNQVIDYLRKQGRVGKVALEDDITLVSGSNPALMAERELEIEELINNVKKLSPAQREVISLRFGSELSVAEAAKVLGKNEGTVKALQYNGIAALKKMLLADK</sequence>
<evidence type="ECO:0000259" key="7">
    <source>
        <dbReference type="Pfam" id="PF04545"/>
    </source>
</evidence>
<dbReference type="InterPro" id="IPR039425">
    <property type="entry name" value="RNA_pol_sigma-70-like"/>
</dbReference>
<reference evidence="8" key="1">
    <citation type="journal article" date="2014" name="Front. Microbiol.">
        <title>High frequency of phylogenetically diverse reductive dehalogenase-homologous genes in deep subseafloor sedimentary metagenomes.</title>
        <authorList>
            <person name="Kawai M."/>
            <person name="Futagami T."/>
            <person name="Toyoda A."/>
            <person name="Takaki Y."/>
            <person name="Nishi S."/>
            <person name="Hori S."/>
            <person name="Arai W."/>
            <person name="Tsubouchi T."/>
            <person name="Morono Y."/>
            <person name="Uchiyama I."/>
            <person name="Ito T."/>
            <person name="Fujiyama A."/>
            <person name="Inagaki F."/>
            <person name="Takami H."/>
        </authorList>
    </citation>
    <scope>NUCLEOTIDE SEQUENCE</scope>
    <source>
        <strain evidence="8">Expedition CK06-06</strain>
    </source>
</reference>
<evidence type="ECO:0000256" key="5">
    <source>
        <dbReference type="ARBA" id="ARBA00023163"/>
    </source>
</evidence>
<evidence type="ECO:0000259" key="6">
    <source>
        <dbReference type="Pfam" id="PF04542"/>
    </source>
</evidence>
<evidence type="ECO:0000256" key="4">
    <source>
        <dbReference type="ARBA" id="ARBA00023125"/>
    </source>
</evidence>
<dbReference type="SUPFAM" id="SSF88946">
    <property type="entry name" value="Sigma2 domain of RNA polymerase sigma factors"/>
    <property type="match status" value="1"/>
</dbReference>
<dbReference type="CDD" id="cd06171">
    <property type="entry name" value="Sigma70_r4"/>
    <property type="match status" value="1"/>
</dbReference>
<evidence type="ECO:0000256" key="3">
    <source>
        <dbReference type="ARBA" id="ARBA00023082"/>
    </source>
</evidence>
<keyword evidence="2" id="KW-0805">Transcription regulation</keyword>
<feature type="non-terminal residue" evidence="8">
    <location>
        <position position="1"/>
    </location>
</feature>
<keyword evidence="4" id="KW-0238">DNA-binding</keyword>
<dbReference type="GO" id="GO:0016987">
    <property type="term" value="F:sigma factor activity"/>
    <property type="evidence" value="ECO:0007669"/>
    <property type="project" value="UniProtKB-KW"/>
</dbReference>
<dbReference type="InterPro" id="IPR013324">
    <property type="entry name" value="RNA_pol_sigma_r3/r4-like"/>
</dbReference>
<accession>X1KYX9</accession>
<evidence type="ECO:0008006" key="9">
    <source>
        <dbReference type="Google" id="ProtNLM"/>
    </source>
</evidence>
<dbReference type="GO" id="GO:0003677">
    <property type="term" value="F:DNA binding"/>
    <property type="evidence" value="ECO:0007669"/>
    <property type="project" value="UniProtKB-KW"/>
</dbReference>
<dbReference type="InterPro" id="IPR014284">
    <property type="entry name" value="RNA_pol_sigma-70_dom"/>
</dbReference>
<dbReference type="InterPro" id="IPR013325">
    <property type="entry name" value="RNA_pol_sigma_r2"/>
</dbReference>
<proteinExistence type="inferred from homology"/>
<keyword evidence="5" id="KW-0804">Transcription</keyword>
<evidence type="ECO:0000256" key="1">
    <source>
        <dbReference type="ARBA" id="ARBA00010641"/>
    </source>
</evidence>
<feature type="domain" description="RNA polymerase sigma-70 region 4" evidence="7">
    <location>
        <begin position="81"/>
        <end position="128"/>
    </location>
</feature>
<name>X1KYX9_9ZZZZ</name>